<dbReference type="Proteomes" id="UP000885779">
    <property type="component" value="Unassembled WGS sequence"/>
</dbReference>
<sequence length="274" mass="31546">MALSADYTSNLSFPLLRVIPYQIFSGSYNMALDTVLAQSTRPDNMPILRFYGWKPYCVSIGHHQNEKDLDLNEIRQAGCQAVRRPTGGSAIFHSEELTYAFIVPRKSYNQHKLYHFIHVCFAEALQNLGFAVTLQQEKLTDNYLKKGKSTFACFNRAAQSELRLHGKKLLGSAQKLYSDSILQHGSLLIGSRQNKIVRFLNKDDKEKTKIKNYLQEHSVSLHDITKKYVDPLLLSDAVIEVFGRYSNNQVYYQYPTPEEEKKALAQEKEFRLIR</sequence>
<protein>
    <recommendedName>
        <fullName evidence="1">BPL/LPL catalytic domain-containing protein</fullName>
    </recommendedName>
</protein>
<proteinExistence type="predicted"/>
<dbReference type="InterPro" id="IPR050664">
    <property type="entry name" value="Octanoyltrans_LipM/LipL"/>
</dbReference>
<gene>
    <name evidence="2" type="ORF">ENK44_15590</name>
</gene>
<name>A0A7V4U2Z5_CALAY</name>
<dbReference type="Gene3D" id="3.30.930.10">
    <property type="entry name" value="Bira Bifunctional Protein, Domain 2"/>
    <property type="match status" value="1"/>
</dbReference>
<dbReference type="EMBL" id="DRQG01000145">
    <property type="protein sequence ID" value="HGY57131.1"/>
    <property type="molecule type" value="Genomic_DNA"/>
</dbReference>
<organism evidence="2">
    <name type="scientific">Caldithrix abyssi</name>
    <dbReference type="NCBI Taxonomy" id="187145"/>
    <lineage>
        <taxon>Bacteria</taxon>
        <taxon>Pseudomonadati</taxon>
        <taxon>Calditrichota</taxon>
        <taxon>Calditrichia</taxon>
        <taxon>Calditrichales</taxon>
        <taxon>Calditrichaceae</taxon>
        <taxon>Caldithrix</taxon>
    </lineage>
</organism>
<dbReference type="PANTHER" id="PTHR43679:SF2">
    <property type="entry name" value="OCTANOYL-[GCVH]:PROTEIN N-OCTANOYLTRANSFERASE"/>
    <property type="match status" value="1"/>
</dbReference>
<dbReference type="InterPro" id="IPR045864">
    <property type="entry name" value="aa-tRNA-synth_II/BPL/LPL"/>
</dbReference>
<feature type="domain" description="BPL/LPL catalytic" evidence="1">
    <location>
        <begin position="42"/>
        <end position="250"/>
    </location>
</feature>
<dbReference type="InterPro" id="IPR004143">
    <property type="entry name" value="BPL_LPL_catalytic"/>
</dbReference>
<dbReference type="Pfam" id="PF21948">
    <property type="entry name" value="LplA-B_cat"/>
    <property type="match status" value="1"/>
</dbReference>
<comment type="caution">
    <text evidence="2">The sequence shown here is derived from an EMBL/GenBank/DDBJ whole genome shotgun (WGS) entry which is preliminary data.</text>
</comment>
<dbReference type="PROSITE" id="PS51733">
    <property type="entry name" value="BPL_LPL_CATALYTIC"/>
    <property type="match status" value="1"/>
</dbReference>
<reference evidence="2" key="1">
    <citation type="journal article" date="2020" name="mSystems">
        <title>Genome- and Community-Level Interaction Insights into Carbon Utilization and Element Cycling Functions of Hydrothermarchaeota in Hydrothermal Sediment.</title>
        <authorList>
            <person name="Zhou Z."/>
            <person name="Liu Y."/>
            <person name="Xu W."/>
            <person name="Pan J."/>
            <person name="Luo Z.H."/>
            <person name="Li M."/>
        </authorList>
    </citation>
    <scope>NUCLEOTIDE SEQUENCE [LARGE SCALE GENOMIC DNA]</scope>
    <source>
        <strain evidence="2">HyVt-577</strain>
    </source>
</reference>
<accession>A0A7V4U2Z5</accession>
<evidence type="ECO:0000313" key="2">
    <source>
        <dbReference type="EMBL" id="HGY57131.1"/>
    </source>
</evidence>
<dbReference type="SUPFAM" id="SSF55681">
    <property type="entry name" value="Class II aaRS and biotin synthetases"/>
    <property type="match status" value="1"/>
</dbReference>
<evidence type="ECO:0000259" key="1">
    <source>
        <dbReference type="PROSITE" id="PS51733"/>
    </source>
</evidence>
<dbReference type="PANTHER" id="PTHR43679">
    <property type="entry name" value="OCTANOYLTRANSFERASE LIPM-RELATED"/>
    <property type="match status" value="1"/>
</dbReference>
<dbReference type="AlphaFoldDB" id="A0A7V4U2Z5"/>